<organism evidence="4">
    <name type="scientific">Gongylonema pulchrum</name>
    <dbReference type="NCBI Taxonomy" id="637853"/>
    <lineage>
        <taxon>Eukaryota</taxon>
        <taxon>Metazoa</taxon>
        <taxon>Ecdysozoa</taxon>
        <taxon>Nematoda</taxon>
        <taxon>Chromadorea</taxon>
        <taxon>Rhabditida</taxon>
        <taxon>Spirurina</taxon>
        <taxon>Spiruromorpha</taxon>
        <taxon>Spiruroidea</taxon>
        <taxon>Gongylonematidae</taxon>
        <taxon>Gongylonema</taxon>
    </lineage>
</organism>
<accession>A0A183DL23</accession>
<gene>
    <name evidence="2" type="ORF">GPUH_LOCUS9415</name>
</gene>
<dbReference type="EMBL" id="UYRT01030730">
    <property type="protein sequence ID" value="VDK72043.1"/>
    <property type="molecule type" value="Genomic_DNA"/>
</dbReference>
<keyword evidence="3" id="KW-1185">Reference proteome</keyword>
<feature type="transmembrane region" description="Helical" evidence="1">
    <location>
        <begin position="20"/>
        <end position="43"/>
    </location>
</feature>
<keyword evidence="1" id="KW-0812">Transmembrane</keyword>
<dbReference type="Proteomes" id="UP000271098">
    <property type="component" value="Unassembled WGS sequence"/>
</dbReference>
<dbReference type="AlphaFoldDB" id="A0A183DL23"/>
<protein>
    <submittedName>
        <fullName evidence="4">Peptidase A1 domain-containing protein</fullName>
    </submittedName>
</protein>
<reference evidence="2 3" key="2">
    <citation type="submission" date="2018-11" db="EMBL/GenBank/DDBJ databases">
        <authorList>
            <consortium name="Pathogen Informatics"/>
        </authorList>
    </citation>
    <scope>NUCLEOTIDE SEQUENCE [LARGE SCALE GENOMIC DNA]</scope>
</reference>
<reference evidence="4" key="1">
    <citation type="submission" date="2016-06" db="UniProtKB">
        <authorList>
            <consortium name="WormBaseParasite"/>
        </authorList>
    </citation>
    <scope>IDENTIFICATION</scope>
</reference>
<keyword evidence="1" id="KW-0472">Membrane</keyword>
<name>A0A183DL23_9BILA</name>
<dbReference type="WBParaSite" id="GPUH_0000942501-mRNA-1">
    <property type="protein sequence ID" value="GPUH_0000942501-mRNA-1"/>
    <property type="gene ID" value="GPUH_0000942501"/>
</dbReference>
<proteinExistence type="predicted"/>
<evidence type="ECO:0000313" key="3">
    <source>
        <dbReference type="Proteomes" id="UP000271098"/>
    </source>
</evidence>
<keyword evidence="1" id="KW-1133">Transmembrane helix</keyword>
<evidence type="ECO:0000313" key="4">
    <source>
        <dbReference type="WBParaSite" id="GPUH_0000942501-mRNA-1"/>
    </source>
</evidence>
<evidence type="ECO:0000256" key="1">
    <source>
        <dbReference type="SAM" id="Phobius"/>
    </source>
</evidence>
<evidence type="ECO:0000313" key="2">
    <source>
        <dbReference type="EMBL" id="VDK72043.1"/>
    </source>
</evidence>
<dbReference type="OrthoDB" id="5317514at2759"/>
<sequence length="82" mass="9562">MDRPQPVLSCQPGFIPLQRICRLTVLFLVIIHCCSWSSVVWSFNLDIHAPIFKIGPNDSYFGFAVAEHFKVDRPERKNFFKH</sequence>